<dbReference type="RefSeq" id="WP_137262118.1">
    <property type="nucleotide sequence ID" value="NZ_SZQL01000009.1"/>
</dbReference>
<reference evidence="10 11" key="1">
    <citation type="submission" date="2019-05" db="EMBL/GenBank/DDBJ databases">
        <title>Panacibacter sp. strain 17mud1-8 Genome sequencing and assembly.</title>
        <authorList>
            <person name="Chhetri G."/>
        </authorList>
    </citation>
    <scope>NUCLEOTIDE SEQUENCE [LARGE SCALE GENOMIC DNA]</scope>
    <source>
        <strain evidence="10 11">17mud1-8</strain>
    </source>
</reference>
<dbReference type="OrthoDB" id="9783823at2"/>
<evidence type="ECO:0000256" key="3">
    <source>
        <dbReference type="ARBA" id="ARBA00022448"/>
    </source>
</evidence>
<name>A0A4U3KZB9_9BACT</name>
<keyword evidence="11" id="KW-1185">Reference proteome</keyword>
<dbReference type="PANTHER" id="PTHR48023:SF4">
    <property type="entry name" value="D-XYLOSE-PROTON SYMPORTER-LIKE 2"/>
    <property type="match status" value="1"/>
</dbReference>
<dbReference type="NCBIfam" id="TIGR00879">
    <property type="entry name" value="SP"/>
    <property type="match status" value="1"/>
</dbReference>
<feature type="transmembrane region" description="Helical" evidence="8">
    <location>
        <begin position="45"/>
        <end position="64"/>
    </location>
</feature>
<dbReference type="InterPro" id="IPR005828">
    <property type="entry name" value="MFS_sugar_transport-like"/>
</dbReference>
<dbReference type="InterPro" id="IPR005829">
    <property type="entry name" value="Sugar_transporter_CS"/>
</dbReference>
<dbReference type="PROSITE" id="PS50850">
    <property type="entry name" value="MFS"/>
    <property type="match status" value="1"/>
</dbReference>
<keyword evidence="4 8" id="KW-0812">Transmembrane</keyword>
<feature type="transmembrane region" description="Helical" evidence="8">
    <location>
        <begin position="402"/>
        <end position="420"/>
    </location>
</feature>
<keyword evidence="3 7" id="KW-0813">Transport</keyword>
<comment type="similarity">
    <text evidence="2 7">Belongs to the major facilitator superfamily. Sugar transporter (TC 2.A.1.1) family.</text>
</comment>
<dbReference type="InterPro" id="IPR020846">
    <property type="entry name" value="MFS_dom"/>
</dbReference>
<evidence type="ECO:0000256" key="7">
    <source>
        <dbReference type="RuleBase" id="RU003346"/>
    </source>
</evidence>
<dbReference type="Pfam" id="PF00083">
    <property type="entry name" value="Sugar_tr"/>
    <property type="match status" value="1"/>
</dbReference>
<proteinExistence type="inferred from homology"/>
<comment type="caution">
    <text evidence="10">The sequence shown here is derived from an EMBL/GenBank/DDBJ whole genome shotgun (WGS) entry which is preliminary data.</text>
</comment>
<evidence type="ECO:0000256" key="8">
    <source>
        <dbReference type="SAM" id="Phobius"/>
    </source>
</evidence>
<evidence type="ECO:0000256" key="1">
    <source>
        <dbReference type="ARBA" id="ARBA00004141"/>
    </source>
</evidence>
<dbReference type="SUPFAM" id="SSF103473">
    <property type="entry name" value="MFS general substrate transporter"/>
    <property type="match status" value="1"/>
</dbReference>
<dbReference type="EMBL" id="SZQL01000009">
    <property type="protein sequence ID" value="TKK68015.1"/>
    <property type="molecule type" value="Genomic_DNA"/>
</dbReference>
<dbReference type="PRINTS" id="PR00171">
    <property type="entry name" value="SUGRTRNSPORT"/>
</dbReference>
<accession>A0A4U3KZB9</accession>
<feature type="transmembrane region" description="Helical" evidence="8">
    <location>
        <begin position="310"/>
        <end position="330"/>
    </location>
</feature>
<evidence type="ECO:0000259" key="9">
    <source>
        <dbReference type="PROSITE" id="PS50850"/>
    </source>
</evidence>
<evidence type="ECO:0000256" key="4">
    <source>
        <dbReference type="ARBA" id="ARBA00022692"/>
    </source>
</evidence>
<evidence type="ECO:0000256" key="6">
    <source>
        <dbReference type="ARBA" id="ARBA00023136"/>
    </source>
</evidence>
<feature type="transmembrane region" description="Helical" evidence="8">
    <location>
        <begin position="163"/>
        <end position="184"/>
    </location>
</feature>
<dbReference type="PANTHER" id="PTHR48023">
    <property type="entry name" value="D-XYLOSE-PROTON SYMPORTER-LIKE 2"/>
    <property type="match status" value="1"/>
</dbReference>
<dbReference type="GO" id="GO:0016020">
    <property type="term" value="C:membrane"/>
    <property type="evidence" value="ECO:0007669"/>
    <property type="project" value="UniProtKB-SubCell"/>
</dbReference>
<feature type="transmembrane region" description="Helical" evidence="8">
    <location>
        <begin position="373"/>
        <end position="396"/>
    </location>
</feature>
<sequence length="441" mass="48184">MKQNKVFLWSVVIALGGFLFGFDTAVISGAEQSIQKYWSLNAFEHGLTISIALVGTVIGSLLGAIPCDRLGRKKTLYIIAILYLISSVGSALATNWYLFLFFRLAGGLGVGASSVTAPIYISEIAPAERRGRLVALFQFNVVFGILISYLSNYILGQMGDNSWRLMLGIQAVPSFIFLVLLKLIPESPRWLILKRGKVEAARGILKIINPATADATVTAILNAAAEEGTIEKDPLFSAQHKFPVMLAVLFAVFNQVSGINAIIYYAPRIFEMTGLGTSSSLLSTAGIGLINFIFTLIAMNYIDRFGRRTLMLIGSFGLIATLGLVAYSFYSGQSGLAVPVYLFIYIAFFAFSQGAVIWVFISEIFPTQIRAKGQTLGSTTHWFMAALIAFSFPYLAEKAGGGNTFLFFTVMMIAQLLFVWKTMPETKGKSLEQIGHTLVLH</sequence>
<protein>
    <submittedName>
        <fullName evidence="10">Sugar porter family MFS transporter</fullName>
    </submittedName>
</protein>
<feature type="transmembrane region" description="Helical" evidence="8">
    <location>
        <begin position="133"/>
        <end position="151"/>
    </location>
</feature>
<feature type="transmembrane region" description="Helical" evidence="8">
    <location>
        <begin position="100"/>
        <end position="121"/>
    </location>
</feature>
<dbReference type="AlphaFoldDB" id="A0A4U3KZB9"/>
<evidence type="ECO:0000256" key="5">
    <source>
        <dbReference type="ARBA" id="ARBA00022989"/>
    </source>
</evidence>
<feature type="transmembrane region" description="Helical" evidence="8">
    <location>
        <begin position="242"/>
        <end position="266"/>
    </location>
</feature>
<comment type="subcellular location">
    <subcellularLocation>
        <location evidence="1">Membrane</location>
        <topology evidence="1">Multi-pass membrane protein</topology>
    </subcellularLocation>
</comment>
<dbReference type="InterPro" id="IPR003663">
    <property type="entry name" value="Sugar/inositol_transpt"/>
</dbReference>
<feature type="transmembrane region" description="Helical" evidence="8">
    <location>
        <begin position="278"/>
        <end position="298"/>
    </location>
</feature>
<evidence type="ECO:0000256" key="2">
    <source>
        <dbReference type="ARBA" id="ARBA00010992"/>
    </source>
</evidence>
<feature type="transmembrane region" description="Helical" evidence="8">
    <location>
        <begin position="76"/>
        <end position="94"/>
    </location>
</feature>
<dbReference type="PROSITE" id="PS00216">
    <property type="entry name" value="SUGAR_TRANSPORT_1"/>
    <property type="match status" value="1"/>
</dbReference>
<dbReference type="InterPro" id="IPR036259">
    <property type="entry name" value="MFS_trans_sf"/>
</dbReference>
<evidence type="ECO:0000313" key="11">
    <source>
        <dbReference type="Proteomes" id="UP000305848"/>
    </source>
</evidence>
<feature type="transmembrane region" description="Helical" evidence="8">
    <location>
        <begin position="342"/>
        <end position="361"/>
    </location>
</feature>
<dbReference type="GO" id="GO:0022857">
    <property type="term" value="F:transmembrane transporter activity"/>
    <property type="evidence" value="ECO:0007669"/>
    <property type="project" value="InterPro"/>
</dbReference>
<keyword evidence="5 8" id="KW-1133">Transmembrane helix</keyword>
<gene>
    <name evidence="10" type="ORF">FC093_12440</name>
</gene>
<organism evidence="10 11">
    <name type="scientific">Ilyomonas limi</name>
    <dbReference type="NCBI Taxonomy" id="2575867"/>
    <lineage>
        <taxon>Bacteria</taxon>
        <taxon>Pseudomonadati</taxon>
        <taxon>Bacteroidota</taxon>
        <taxon>Chitinophagia</taxon>
        <taxon>Chitinophagales</taxon>
        <taxon>Chitinophagaceae</taxon>
        <taxon>Ilyomonas</taxon>
    </lineage>
</organism>
<keyword evidence="6 8" id="KW-0472">Membrane</keyword>
<dbReference type="Gene3D" id="1.20.1250.20">
    <property type="entry name" value="MFS general substrate transporter like domains"/>
    <property type="match status" value="1"/>
</dbReference>
<feature type="domain" description="Major facilitator superfamily (MFS) profile" evidence="9">
    <location>
        <begin position="9"/>
        <end position="427"/>
    </location>
</feature>
<evidence type="ECO:0000313" key="10">
    <source>
        <dbReference type="EMBL" id="TKK68015.1"/>
    </source>
</evidence>
<dbReference type="InterPro" id="IPR050820">
    <property type="entry name" value="MFS_Sugar_Transporter"/>
</dbReference>
<dbReference type="Proteomes" id="UP000305848">
    <property type="component" value="Unassembled WGS sequence"/>
</dbReference>